<evidence type="ECO:0000313" key="3">
    <source>
        <dbReference type="Proteomes" id="UP000588068"/>
    </source>
</evidence>
<dbReference type="GO" id="GO:0032259">
    <property type="term" value="P:methylation"/>
    <property type="evidence" value="ECO:0007669"/>
    <property type="project" value="UniProtKB-KW"/>
</dbReference>
<gene>
    <name evidence="2" type="ORF">HNQ60_000451</name>
</gene>
<dbReference type="SUPFAM" id="SSF53335">
    <property type="entry name" value="S-adenosyl-L-methionine-dependent methyltransferases"/>
    <property type="match status" value="1"/>
</dbReference>
<dbReference type="CDD" id="cd02440">
    <property type="entry name" value="AdoMet_MTases"/>
    <property type="match status" value="1"/>
</dbReference>
<dbReference type="AlphaFoldDB" id="A0A841HHQ2"/>
<dbReference type="InterPro" id="IPR013216">
    <property type="entry name" value="Methyltransf_11"/>
</dbReference>
<dbReference type="Gene3D" id="3.40.50.150">
    <property type="entry name" value="Vaccinia Virus protein VP39"/>
    <property type="match status" value="1"/>
</dbReference>
<dbReference type="GO" id="GO:0008757">
    <property type="term" value="F:S-adenosylmethionine-dependent methyltransferase activity"/>
    <property type="evidence" value="ECO:0007669"/>
    <property type="project" value="InterPro"/>
</dbReference>
<name>A0A841HHQ2_9GAMM</name>
<dbReference type="InterPro" id="IPR029063">
    <property type="entry name" value="SAM-dependent_MTases_sf"/>
</dbReference>
<dbReference type="RefSeq" id="WP_184329395.1">
    <property type="nucleotide sequence ID" value="NZ_JACHHZ010000001.1"/>
</dbReference>
<keyword evidence="2" id="KW-0489">Methyltransferase</keyword>
<dbReference type="Proteomes" id="UP000588068">
    <property type="component" value="Unassembled WGS sequence"/>
</dbReference>
<keyword evidence="2" id="KW-0808">Transferase</keyword>
<feature type="domain" description="Methyltransferase type 11" evidence="1">
    <location>
        <begin position="88"/>
        <end position="184"/>
    </location>
</feature>
<evidence type="ECO:0000259" key="1">
    <source>
        <dbReference type="Pfam" id="PF08241"/>
    </source>
</evidence>
<sequence>MSTRELLKAKLDEIGGISNETWFNGLSDRKRAELQFHDRDRDRKALTQIDQDTYERFYGNKKYYQATDDSKRYVDDWIKTHVPGKVFLDYACGNGVNAIKAARAGAALSLGLDISRVSVQNATEDAAAQGLSATARFIQADAEDTKLPDSSIDVIICSGMLHHLDLSYAFPELRRILAPGGKILAIEALDYNPMIKLYRKLTPDMRTEWEKAHILSLKDLRFARRFFDVQQTRYWHITSIVAPHVPFMLPALNLVDKILTRIPGVQLMSWIFTFELRSTK</sequence>
<reference evidence="2 3" key="1">
    <citation type="submission" date="2020-08" db="EMBL/GenBank/DDBJ databases">
        <title>Genomic Encyclopedia of Type Strains, Phase IV (KMG-IV): sequencing the most valuable type-strain genomes for metagenomic binning, comparative biology and taxonomic classification.</title>
        <authorList>
            <person name="Goeker M."/>
        </authorList>
    </citation>
    <scope>NUCLEOTIDE SEQUENCE [LARGE SCALE GENOMIC DNA]</scope>
    <source>
        <strain evidence="2 3">DSM 26723</strain>
    </source>
</reference>
<accession>A0A841HHQ2</accession>
<dbReference type="EMBL" id="JACHHZ010000001">
    <property type="protein sequence ID" value="MBB6091605.1"/>
    <property type="molecule type" value="Genomic_DNA"/>
</dbReference>
<comment type="caution">
    <text evidence="2">The sequence shown here is derived from an EMBL/GenBank/DDBJ whole genome shotgun (WGS) entry which is preliminary data.</text>
</comment>
<evidence type="ECO:0000313" key="2">
    <source>
        <dbReference type="EMBL" id="MBB6091605.1"/>
    </source>
</evidence>
<keyword evidence="3" id="KW-1185">Reference proteome</keyword>
<keyword evidence="2" id="KW-0830">Ubiquinone</keyword>
<dbReference type="PANTHER" id="PTHR43591">
    <property type="entry name" value="METHYLTRANSFERASE"/>
    <property type="match status" value="1"/>
</dbReference>
<organism evidence="2 3">
    <name type="scientific">Povalibacter uvarum</name>
    <dbReference type="NCBI Taxonomy" id="732238"/>
    <lineage>
        <taxon>Bacteria</taxon>
        <taxon>Pseudomonadati</taxon>
        <taxon>Pseudomonadota</taxon>
        <taxon>Gammaproteobacteria</taxon>
        <taxon>Steroidobacterales</taxon>
        <taxon>Steroidobacteraceae</taxon>
        <taxon>Povalibacter</taxon>
    </lineage>
</organism>
<dbReference type="PANTHER" id="PTHR43591:SF24">
    <property type="entry name" value="2-METHOXY-6-POLYPRENYL-1,4-BENZOQUINOL METHYLASE, MITOCHONDRIAL"/>
    <property type="match status" value="1"/>
</dbReference>
<dbReference type="Pfam" id="PF08241">
    <property type="entry name" value="Methyltransf_11"/>
    <property type="match status" value="1"/>
</dbReference>
<proteinExistence type="predicted"/>
<protein>
    <submittedName>
        <fullName evidence="2">Ubiquinone/menaquinone biosynthesis C-methylase UbiE</fullName>
    </submittedName>
</protein>